<evidence type="ECO:0000256" key="2">
    <source>
        <dbReference type="PIRSR" id="PIRSR620023-2"/>
    </source>
</evidence>
<dbReference type="NCBIfam" id="TIGR03590">
    <property type="entry name" value="PseG"/>
    <property type="match status" value="1"/>
</dbReference>
<dbReference type="InterPro" id="IPR016181">
    <property type="entry name" value="Acyl_CoA_acyltransferase"/>
</dbReference>
<evidence type="ECO:0000259" key="3">
    <source>
        <dbReference type="PROSITE" id="PS51186"/>
    </source>
</evidence>
<reference evidence="4 5" key="1">
    <citation type="submission" date="2016-09" db="EMBL/GenBank/DDBJ databases">
        <title>Genomic Taxonomy of the Vibrionaceae.</title>
        <authorList>
            <person name="Gonzalez-Castillo A."/>
            <person name="Gomez-Gil B."/>
            <person name="Enciso-Ibarra K."/>
        </authorList>
    </citation>
    <scope>NUCLEOTIDE SEQUENCE [LARGE SCALE GENOMIC DNA]</scope>
    <source>
        <strain evidence="4 5">CAIM 703</strain>
    </source>
</reference>
<dbReference type="Proteomes" id="UP000186313">
    <property type="component" value="Unassembled WGS sequence"/>
</dbReference>
<dbReference type="InterPro" id="IPR000182">
    <property type="entry name" value="GNAT_dom"/>
</dbReference>
<dbReference type="GO" id="GO:0016747">
    <property type="term" value="F:acyltransferase activity, transferring groups other than amino-acyl groups"/>
    <property type="evidence" value="ECO:0007669"/>
    <property type="project" value="InterPro"/>
</dbReference>
<dbReference type="SUPFAM" id="SSF53756">
    <property type="entry name" value="UDP-Glycosyltransferase/glycogen phosphorylase"/>
    <property type="match status" value="1"/>
</dbReference>
<evidence type="ECO:0000256" key="1">
    <source>
        <dbReference type="PIRSR" id="PIRSR620023-1"/>
    </source>
</evidence>
<comment type="caution">
    <text evidence="4">The sequence shown here is derived from an EMBL/GenBank/DDBJ whole genome shotgun (WGS) entry which is preliminary data.</text>
</comment>
<dbReference type="GO" id="GO:0016758">
    <property type="term" value="F:hexosyltransferase activity"/>
    <property type="evidence" value="ECO:0007669"/>
    <property type="project" value="InterPro"/>
</dbReference>
<evidence type="ECO:0000313" key="5">
    <source>
        <dbReference type="Proteomes" id="UP000186313"/>
    </source>
</evidence>
<dbReference type="Pfam" id="PF13302">
    <property type="entry name" value="Acetyltransf_3"/>
    <property type="match status" value="1"/>
</dbReference>
<name>A0A1Q9HAN6_9VIBR</name>
<dbReference type="SUPFAM" id="SSF55729">
    <property type="entry name" value="Acyl-CoA N-acyltransferases (Nat)"/>
    <property type="match status" value="1"/>
</dbReference>
<feature type="domain" description="N-acetyltransferase" evidence="3">
    <location>
        <begin position="357"/>
        <end position="500"/>
    </location>
</feature>
<dbReference type="Pfam" id="PF04101">
    <property type="entry name" value="Glyco_tran_28_C"/>
    <property type="match status" value="1"/>
</dbReference>
<sequence length="500" mass="56194">MKVIFRVDASLLIGSGHVMRCLVLAEALSKKGHQVEFACSPLKGDMRQFIRERGFNVITLAEPQRNLEPQHDADYEAWLQKSVIEDAQDFLAAVKAADLVVTDHYAIDADWQEKVAAVLDCCLFAIDDLGRCHRAELVLDQTLGRSAIDYASSNTKALVGSEYALLRMGFSNKREAALSRQLSDESLRVLVSMGGIDAPNATLKVLKNLCCKVNADFTVLLSSRAPHFQQVSAWCLTQPNVRHQEFVSDMASLMLEHDIAIGAPGTTSWERACLGLPNIVIPLAKNQQLICEQLVKHNAAVRVEIKDIPSTLYGAFMRVLEGWSQFKEANLTLCDGRGARRVIFEIEQLVSKKRDGVFLQYASQDDIALIYEWQSHPDTRKYALTPNVPKWSEHQTWMLKKLQSTSDYFYMVINRVDRSKVGAIRLDRMESGHYLVSIFVDPNSYGKGVAFQALNAIDAIHPDVTLHATVLKANVASQRLFKKARYHQVDEETYIRKPID</sequence>
<dbReference type="OrthoDB" id="9788924at2"/>
<organism evidence="4 5">
    <name type="scientific">Vibrio panuliri</name>
    <dbReference type="NCBI Taxonomy" id="1381081"/>
    <lineage>
        <taxon>Bacteria</taxon>
        <taxon>Pseudomonadati</taxon>
        <taxon>Pseudomonadota</taxon>
        <taxon>Gammaproteobacteria</taxon>
        <taxon>Vibrionales</taxon>
        <taxon>Vibrionaceae</taxon>
        <taxon>Vibrio</taxon>
    </lineage>
</organism>
<keyword evidence="4" id="KW-0378">Hydrolase</keyword>
<dbReference type="GO" id="GO:0016787">
    <property type="term" value="F:hydrolase activity"/>
    <property type="evidence" value="ECO:0007669"/>
    <property type="project" value="UniProtKB-KW"/>
</dbReference>
<feature type="active site" description="Proton acceptor" evidence="1">
    <location>
        <position position="17"/>
    </location>
</feature>
<dbReference type="Gene3D" id="3.40.50.2000">
    <property type="entry name" value="Glycogen Phosphorylase B"/>
    <property type="match status" value="1"/>
</dbReference>
<dbReference type="InterPro" id="IPR020023">
    <property type="entry name" value="PseG"/>
</dbReference>
<dbReference type="PANTHER" id="PTHR43415:SF3">
    <property type="entry name" value="GNAT-FAMILY ACETYLTRANSFERASE"/>
    <property type="match status" value="1"/>
</dbReference>
<proteinExistence type="predicted"/>
<dbReference type="PROSITE" id="PS51186">
    <property type="entry name" value="GNAT"/>
    <property type="match status" value="1"/>
</dbReference>
<dbReference type="STRING" id="1381081.BIY22_13025"/>
<dbReference type="Gene3D" id="3.40.630.30">
    <property type="match status" value="1"/>
</dbReference>
<dbReference type="InterPro" id="IPR007235">
    <property type="entry name" value="Glyco_trans_28_C"/>
</dbReference>
<dbReference type="EMBL" id="MJMJ01000044">
    <property type="protein sequence ID" value="OLQ86166.1"/>
    <property type="molecule type" value="Genomic_DNA"/>
</dbReference>
<dbReference type="AlphaFoldDB" id="A0A1Q9HAN6"/>
<accession>A0A1Q9HAN6</accession>
<protein>
    <submittedName>
        <fullName evidence="4">UDP-2,4-diacetamido-2,4, 6-trideoxy-beta-L-altropyranose hydrolase</fullName>
    </submittedName>
</protein>
<evidence type="ECO:0000313" key="4">
    <source>
        <dbReference type="EMBL" id="OLQ86166.1"/>
    </source>
</evidence>
<gene>
    <name evidence="4" type="ORF">BIY22_13025</name>
</gene>
<dbReference type="RefSeq" id="WP_075710689.1">
    <property type="nucleotide sequence ID" value="NZ_MJMJ01000044.1"/>
</dbReference>
<dbReference type="Gene3D" id="3.40.50.11190">
    <property type="match status" value="1"/>
</dbReference>
<feature type="binding site" evidence="2">
    <location>
        <position position="167"/>
    </location>
    <ligand>
        <name>substrate</name>
    </ligand>
</feature>
<dbReference type="PANTHER" id="PTHR43415">
    <property type="entry name" value="SPERMIDINE N(1)-ACETYLTRANSFERASE"/>
    <property type="match status" value="1"/>
</dbReference>
<feature type="binding site" evidence="2">
    <location>
        <position position="270"/>
    </location>
    <ligand>
        <name>substrate</name>
    </ligand>
</feature>